<comment type="caution">
    <text evidence="3">Lacks conserved residue(s) required for the propagation of feature annotation.</text>
</comment>
<sequence>NLRTTRIACISPAKSNMSETLNTLRYAARAKRIKTKPIVVMDPREALIVSLKREVVALREENSNLRGLLHVGTPPAQAELGNWGAALGVSNGLPINEVPEAMDKEKLEKMEPGQLVDTIHQCLSENAALRQENWELIAVRDLLIRDQELVCRENERLLRKLEDVNSVCCRSPIAPARPTYSAEMLKSQSDEDMAGSKREDELFDGDLKSKTPGDGKSKSTSPITNNIPDSISRELEKRRIGKSMSNLSETYKNHKRTNSWDKVDGSRDSSGGSLKSGGSTDSLPAVQGKRVIPKNAKPNDRRTNQRSVSPRRRTTEKRNLVV</sequence>
<dbReference type="GO" id="GO:0005875">
    <property type="term" value="C:microtubule associated complex"/>
    <property type="evidence" value="ECO:0007669"/>
    <property type="project" value="TreeGrafter"/>
</dbReference>
<dbReference type="PANTHER" id="PTHR47969:SF33">
    <property type="entry name" value="KINESIN-LIKE PROTEIN"/>
    <property type="match status" value="1"/>
</dbReference>
<dbReference type="GO" id="GO:0007052">
    <property type="term" value="P:mitotic spindle organization"/>
    <property type="evidence" value="ECO:0007669"/>
    <property type="project" value="TreeGrafter"/>
</dbReference>
<evidence type="ECO:0000256" key="2">
    <source>
        <dbReference type="ARBA" id="ARBA00023212"/>
    </source>
</evidence>
<feature type="non-terminal residue" evidence="6">
    <location>
        <position position="1"/>
    </location>
</feature>
<dbReference type="Proteomes" id="UP000708208">
    <property type="component" value="Unassembled WGS sequence"/>
</dbReference>
<evidence type="ECO:0000313" key="7">
    <source>
        <dbReference type="Proteomes" id="UP000708208"/>
    </source>
</evidence>
<dbReference type="GO" id="GO:0008017">
    <property type="term" value="F:microtubule binding"/>
    <property type="evidence" value="ECO:0007669"/>
    <property type="project" value="InterPro"/>
</dbReference>
<organism evidence="6 7">
    <name type="scientific">Allacma fusca</name>
    <dbReference type="NCBI Taxonomy" id="39272"/>
    <lineage>
        <taxon>Eukaryota</taxon>
        <taxon>Metazoa</taxon>
        <taxon>Ecdysozoa</taxon>
        <taxon>Arthropoda</taxon>
        <taxon>Hexapoda</taxon>
        <taxon>Collembola</taxon>
        <taxon>Symphypleona</taxon>
        <taxon>Sminthuridae</taxon>
        <taxon>Allacma</taxon>
    </lineage>
</organism>
<proteinExistence type="inferred from homology"/>
<comment type="subcellular location">
    <subcellularLocation>
        <location evidence="1">Cytoplasm</location>
        <location evidence="1">Cytoskeleton</location>
    </subcellularLocation>
</comment>
<keyword evidence="2" id="KW-0206">Cytoskeleton</keyword>
<dbReference type="InterPro" id="IPR027640">
    <property type="entry name" value="Kinesin-like_fam"/>
</dbReference>
<dbReference type="GO" id="GO:0005524">
    <property type="term" value="F:ATP binding"/>
    <property type="evidence" value="ECO:0007669"/>
    <property type="project" value="InterPro"/>
</dbReference>
<evidence type="ECO:0000256" key="3">
    <source>
        <dbReference type="PROSITE-ProRule" id="PRU00283"/>
    </source>
</evidence>
<comment type="caution">
    <text evidence="6">The sequence shown here is derived from an EMBL/GenBank/DDBJ whole genome shotgun (WGS) entry which is preliminary data.</text>
</comment>
<dbReference type="GO" id="GO:0007018">
    <property type="term" value="P:microtubule-based movement"/>
    <property type="evidence" value="ECO:0007669"/>
    <property type="project" value="InterPro"/>
</dbReference>
<feature type="region of interest" description="Disordered" evidence="4">
    <location>
        <begin position="180"/>
        <end position="322"/>
    </location>
</feature>
<accession>A0A8J2KGH7</accession>
<dbReference type="InterPro" id="IPR001752">
    <property type="entry name" value="Kinesin_motor_dom"/>
</dbReference>
<dbReference type="PANTHER" id="PTHR47969">
    <property type="entry name" value="CHROMOSOME-ASSOCIATED KINESIN KIF4A-RELATED"/>
    <property type="match status" value="1"/>
</dbReference>
<dbReference type="GO" id="GO:0051231">
    <property type="term" value="P:spindle elongation"/>
    <property type="evidence" value="ECO:0007669"/>
    <property type="project" value="TreeGrafter"/>
</dbReference>
<feature type="compositionally biased region" description="Low complexity" evidence="4">
    <location>
        <begin position="268"/>
        <end position="282"/>
    </location>
</feature>
<dbReference type="PROSITE" id="PS50067">
    <property type="entry name" value="KINESIN_MOTOR_2"/>
    <property type="match status" value="1"/>
</dbReference>
<protein>
    <recommendedName>
        <fullName evidence="5">Kinesin motor domain-containing protein</fullName>
    </recommendedName>
</protein>
<feature type="compositionally biased region" description="Basic and acidic residues" evidence="4">
    <location>
        <begin position="194"/>
        <end position="217"/>
    </location>
</feature>
<reference evidence="6" key="1">
    <citation type="submission" date="2021-06" db="EMBL/GenBank/DDBJ databases">
        <authorList>
            <person name="Hodson N. C."/>
            <person name="Mongue J. A."/>
            <person name="Jaron S. K."/>
        </authorList>
    </citation>
    <scope>NUCLEOTIDE SEQUENCE</scope>
</reference>
<evidence type="ECO:0000313" key="6">
    <source>
        <dbReference type="EMBL" id="CAG7817516.1"/>
    </source>
</evidence>
<evidence type="ECO:0000256" key="4">
    <source>
        <dbReference type="SAM" id="MobiDB-lite"/>
    </source>
</evidence>
<dbReference type="AlphaFoldDB" id="A0A8J2KGH7"/>
<name>A0A8J2KGH7_9HEXA</name>
<evidence type="ECO:0000259" key="5">
    <source>
        <dbReference type="PROSITE" id="PS50067"/>
    </source>
</evidence>
<dbReference type="EMBL" id="CAJVCH010396362">
    <property type="protein sequence ID" value="CAG7817516.1"/>
    <property type="molecule type" value="Genomic_DNA"/>
</dbReference>
<dbReference type="OrthoDB" id="3176171at2759"/>
<keyword evidence="2" id="KW-0963">Cytoplasm</keyword>
<keyword evidence="7" id="KW-1185">Reference proteome</keyword>
<comment type="similarity">
    <text evidence="3">Belongs to the TRAFAC class myosin-kinesin ATPase superfamily. Kinesin family.</text>
</comment>
<dbReference type="GO" id="GO:0003777">
    <property type="term" value="F:microtubule motor activity"/>
    <property type="evidence" value="ECO:0007669"/>
    <property type="project" value="InterPro"/>
</dbReference>
<feature type="compositionally biased region" description="Polar residues" evidence="4">
    <location>
        <begin position="218"/>
        <end position="229"/>
    </location>
</feature>
<evidence type="ECO:0000256" key="1">
    <source>
        <dbReference type="ARBA" id="ARBA00004245"/>
    </source>
</evidence>
<feature type="domain" description="Kinesin motor" evidence="5">
    <location>
        <begin position="1"/>
        <end position="33"/>
    </location>
</feature>
<gene>
    <name evidence="6" type="ORF">AFUS01_LOCUS28078</name>
</gene>
<feature type="compositionally biased region" description="Basic and acidic residues" evidence="4">
    <location>
        <begin position="258"/>
        <end position="267"/>
    </location>
</feature>